<accession>A0ACC2JJV8</accession>
<organism evidence="1 2">
    <name type="scientific">Lasiodiplodia mahajangana</name>
    <dbReference type="NCBI Taxonomy" id="1108764"/>
    <lineage>
        <taxon>Eukaryota</taxon>
        <taxon>Fungi</taxon>
        <taxon>Dikarya</taxon>
        <taxon>Ascomycota</taxon>
        <taxon>Pezizomycotina</taxon>
        <taxon>Dothideomycetes</taxon>
        <taxon>Dothideomycetes incertae sedis</taxon>
        <taxon>Botryosphaeriales</taxon>
        <taxon>Botryosphaeriaceae</taxon>
        <taxon>Lasiodiplodia</taxon>
    </lineage>
</organism>
<reference evidence="1" key="1">
    <citation type="submission" date="2022-12" db="EMBL/GenBank/DDBJ databases">
        <title>Genome Sequence of Lasiodiplodia mahajangana.</title>
        <authorList>
            <person name="Buettner E."/>
        </authorList>
    </citation>
    <scope>NUCLEOTIDE SEQUENCE</scope>
    <source>
        <strain evidence="1">VT137</strain>
    </source>
</reference>
<name>A0ACC2JJV8_9PEZI</name>
<evidence type="ECO:0000313" key="2">
    <source>
        <dbReference type="Proteomes" id="UP001153332"/>
    </source>
</evidence>
<protein>
    <submittedName>
        <fullName evidence="1">Uncharacterized protein</fullName>
    </submittedName>
</protein>
<keyword evidence="2" id="KW-1185">Reference proteome</keyword>
<comment type="caution">
    <text evidence="1">The sequence shown here is derived from an EMBL/GenBank/DDBJ whole genome shotgun (WGS) entry which is preliminary data.</text>
</comment>
<dbReference type="Proteomes" id="UP001153332">
    <property type="component" value="Unassembled WGS sequence"/>
</dbReference>
<proteinExistence type="predicted"/>
<dbReference type="EMBL" id="JAPUUL010001303">
    <property type="protein sequence ID" value="KAJ8127776.1"/>
    <property type="molecule type" value="Genomic_DNA"/>
</dbReference>
<evidence type="ECO:0000313" key="1">
    <source>
        <dbReference type="EMBL" id="KAJ8127776.1"/>
    </source>
</evidence>
<sequence>MFPTSRIVGFLVLATNVLATSRECALAGPGFPSPSRLSNSSTLNGAILKFNGTLDDVQLGLKAKDTAWAVALFSSKENKTLYEHYYTPLIDGLPKVDRDSVFRIGSVSKVFSVWSFLLEVGDERFNDPITKYVPELANLTRVDKVDNRTTYYNDIDHVRWEEITLGQLASHAAGIPRDPTFNDLAAELESYQASAFGFPALETADIPTCGIPGVNRICTRSEMFSYLLKQRPLYPTAHSPAYSNVAYTLLGYAQQAITGAPVSAAVTNNIFKALGMVRSRFHDTPCSGGVILGGNVSQTGWDEDLGPTSPAGSIYSSASDMVKAGQAILQSTLMAPARTRRWLKPLMQTGYLSTAVGAPWEIRYLELPNRRISQLYTKQGDLGTYHAALVLSPEHGIGWVVLTAGTPTSNASSIREKLMNSFGSIFLPMAEQQARYEAESNFAGDYMDAATNSSATIQAMPSGGPGLLVTGLVSRGVQVIGPDSPLVQIYGVGHSARLYPSNLRATSISKDGLGTFDSRLGFRATYFNATQPGEIQDPCLSAWTALGAPLYGQVALDDWVFEMREDGRAENLDVRLLRLKMERVE</sequence>
<gene>
    <name evidence="1" type="ORF">O1611_g5860</name>
</gene>